<feature type="compositionally biased region" description="Polar residues" evidence="1">
    <location>
        <begin position="148"/>
        <end position="171"/>
    </location>
</feature>
<proteinExistence type="predicted"/>
<feature type="region of interest" description="Disordered" evidence="1">
    <location>
        <begin position="293"/>
        <end position="343"/>
    </location>
</feature>
<organism evidence="2 3">
    <name type="scientific">Microcystis aeruginosa FD4</name>
    <dbReference type="NCBI Taxonomy" id="2686288"/>
    <lineage>
        <taxon>Bacteria</taxon>
        <taxon>Bacillati</taxon>
        <taxon>Cyanobacteriota</taxon>
        <taxon>Cyanophyceae</taxon>
        <taxon>Oscillatoriophycideae</taxon>
        <taxon>Chroococcales</taxon>
        <taxon>Microcystaceae</taxon>
        <taxon>Microcystis</taxon>
    </lineage>
</organism>
<feature type="compositionally biased region" description="Polar residues" evidence="1">
    <location>
        <begin position="331"/>
        <end position="340"/>
    </location>
</feature>
<sequence>MVDSPDEKSVLVERLLRRHSEPVGVINLKQFQTQLARVPSWMVQRSRFLERWQSRYAFGESEPGSGTELMLATPVQPITTEPNLTSQLSSAMLSERIYQEKIAPTIEKISDSQAGQTFRLSRKAVPLAPDSNSLSKQVNSSEKIDAPANTSEKNSPSLRTIVESVTVSNPDSKPAATLAQPPRTVAPKEEETKVTLVELKQIQVSNLSTPNPLLLRQNLHQPVEVSEGKKIDYLTATSEESTSSLRTITERINTSNSNSESAEISLKPETKVTAIEQEQSLVSNEAITNPLVFRKNLQQPDETSEEKKIDSLTSTSEESTSSLRTITERINTSTSNSESAEISLKPETKVNAIEQEQSLVSNEAITNPLVFRKNLQQPDETSEEKKIDSLTSTSGESTSSLRTITERINTSNSNSESAEISLKPETTVTAIEQEQSLVSNEAITNPLVFRKNLQQPDETSEEKKIDSLTATSGESTLPLRTINERINTSTSNSESAEISLKPETKVNAIEQEQSLVSNEAITNPLVFRKNLQQPDETSEEKKIDSLTATSGESTLPLRTINERINTSTSNSESAEISLKPETTVTAIEQEQSLVSNEAITNPLVFRKNLQQPDETSEEKKRDSLTSTSGESTLPLRTITERINTSTSNSESAEISLKPETKVNAIEQEQSLVSNEAITNPLVFRKNLQQPDETSEEKKIDSLTATSGESTLPLRTINERINTSTSNSESAATLDQSEAIVASTEGETKVTSVELGQPQVSNLSTATPLLLRQSLQSLDKESNRLTTGSGTIHREAIGGQKQSGNQANRDIAAVNSELATTLIAVVPEIPSREVPGNLSVPTNLVWRKTTSEPARTVFSAANNGYTDSSLPSVSIPVNPNRPNILRQMSNTASEMEAMPSNAAIPAIAQTANQTPVVNVADIAEQVSRLLFRQLTVERERRGISQWH</sequence>
<feature type="compositionally biased region" description="Low complexity" evidence="1">
    <location>
        <begin position="311"/>
        <end position="330"/>
    </location>
</feature>
<feature type="region of interest" description="Disordered" evidence="1">
    <location>
        <begin position="374"/>
        <end position="421"/>
    </location>
</feature>
<feature type="region of interest" description="Disordered" evidence="1">
    <location>
        <begin position="531"/>
        <end position="550"/>
    </location>
</feature>
<reference evidence="2 3" key="1">
    <citation type="submission" date="2019-12" db="EMBL/GenBank/DDBJ databases">
        <title>Complete genome sequence of Microcystis aeruginosa strain FD4.</title>
        <authorList>
            <person name="Urakawa H."/>
        </authorList>
    </citation>
    <scope>NUCLEOTIDE SEQUENCE [LARGE SCALE GENOMIC DNA]</scope>
    <source>
        <strain evidence="2 3">FD4</strain>
    </source>
</reference>
<feature type="region of interest" description="Disordered" evidence="1">
    <location>
        <begin position="604"/>
        <end position="636"/>
    </location>
</feature>
<protein>
    <submittedName>
        <fullName evidence="2">Uncharacterized protein</fullName>
    </submittedName>
</protein>
<gene>
    <name evidence="2" type="ORF">GQR42_14695</name>
</gene>
<dbReference type="AlphaFoldDB" id="A0A857D4I4"/>
<feature type="region of interest" description="Disordered" evidence="1">
    <location>
        <begin position="126"/>
        <end position="189"/>
    </location>
</feature>
<evidence type="ECO:0000313" key="2">
    <source>
        <dbReference type="EMBL" id="QGZ90577.1"/>
    </source>
</evidence>
<evidence type="ECO:0000256" key="1">
    <source>
        <dbReference type="SAM" id="MobiDB-lite"/>
    </source>
</evidence>
<feature type="compositionally biased region" description="Polar residues" evidence="1">
    <location>
        <begin position="406"/>
        <end position="421"/>
    </location>
</feature>
<feature type="compositionally biased region" description="Low complexity" evidence="1">
    <location>
        <begin position="389"/>
        <end position="403"/>
    </location>
</feature>
<evidence type="ECO:0000313" key="3">
    <source>
        <dbReference type="Proteomes" id="UP000438345"/>
    </source>
</evidence>
<accession>A0A857D4I4</accession>
<name>A0A857D4I4_MICAE</name>
<dbReference type="Proteomes" id="UP000438345">
    <property type="component" value="Chromosome"/>
</dbReference>
<dbReference type="EMBL" id="CP046973">
    <property type="protein sequence ID" value="QGZ90577.1"/>
    <property type="molecule type" value="Genomic_DNA"/>
</dbReference>
<feature type="compositionally biased region" description="Polar residues" evidence="1">
    <location>
        <begin position="130"/>
        <end position="141"/>
    </location>
</feature>
<dbReference type="RefSeq" id="WP_158200505.1">
    <property type="nucleotide sequence ID" value="NZ_CP046973.1"/>
</dbReference>